<evidence type="ECO:0000313" key="3">
    <source>
        <dbReference type="Proteomes" id="UP000054248"/>
    </source>
</evidence>
<proteinExistence type="predicted"/>
<gene>
    <name evidence="2" type="ORF">M407DRAFT_17470</name>
</gene>
<organism evidence="2 3">
    <name type="scientific">Tulasnella calospora MUT 4182</name>
    <dbReference type="NCBI Taxonomy" id="1051891"/>
    <lineage>
        <taxon>Eukaryota</taxon>
        <taxon>Fungi</taxon>
        <taxon>Dikarya</taxon>
        <taxon>Basidiomycota</taxon>
        <taxon>Agaricomycotina</taxon>
        <taxon>Agaricomycetes</taxon>
        <taxon>Cantharellales</taxon>
        <taxon>Tulasnellaceae</taxon>
        <taxon>Tulasnella</taxon>
    </lineage>
</organism>
<keyword evidence="3" id="KW-1185">Reference proteome</keyword>
<reference evidence="2 3" key="1">
    <citation type="submission" date="2014-04" db="EMBL/GenBank/DDBJ databases">
        <authorList>
            <consortium name="DOE Joint Genome Institute"/>
            <person name="Kuo A."/>
            <person name="Girlanda M."/>
            <person name="Perotto S."/>
            <person name="Kohler A."/>
            <person name="Nagy L.G."/>
            <person name="Floudas D."/>
            <person name="Copeland A."/>
            <person name="Barry K.W."/>
            <person name="Cichocki N."/>
            <person name="Veneault-Fourrey C."/>
            <person name="LaButti K."/>
            <person name="Lindquist E.A."/>
            <person name="Lipzen A."/>
            <person name="Lundell T."/>
            <person name="Morin E."/>
            <person name="Murat C."/>
            <person name="Sun H."/>
            <person name="Tunlid A."/>
            <person name="Henrissat B."/>
            <person name="Grigoriev I.V."/>
            <person name="Hibbett D.S."/>
            <person name="Martin F."/>
            <person name="Nordberg H.P."/>
            <person name="Cantor M.N."/>
            <person name="Hua S.X."/>
        </authorList>
    </citation>
    <scope>NUCLEOTIDE SEQUENCE [LARGE SCALE GENOMIC DNA]</scope>
    <source>
        <strain evidence="2 3">MUT 4182</strain>
    </source>
</reference>
<sequence>MSKALGAVVKTLTTARLARYQQWYGQTTTGFFWWSLLKNLNGGTWPLTSPASHPPQRSAKSKIQAGLSAK</sequence>
<feature type="region of interest" description="Disordered" evidence="1">
    <location>
        <begin position="46"/>
        <end position="70"/>
    </location>
</feature>
<name>A0A0C3QM00_9AGAM</name>
<evidence type="ECO:0000313" key="2">
    <source>
        <dbReference type="EMBL" id="KIO33870.1"/>
    </source>
</evidence>
<protein>
    <submittedName>
        <fullName evidence="2">Uncharacterized protein</fullName>
    </submittedName>
</protein>
<dbReference type="AlphaFoldDB" id="A0A0C3QM00"/>
<dbReference type="HOGENOM" id="CLU_2759688_0_0_1"/>
<reference evidence="3" key="2">
    <citation type="submission" date="2015-01" db="EMBL/GenBank/DDBJ databases">
        <title>Evolutionary Origins and Diversification of the Mycorrhizal Mutualists.</title>
        <authorList>
            <consortium name="DOE Joint Genome Institute"/>
            <consortium name="Mycorrhizal Genomics Consortium"/>
            <person name="Kohler A."/>
            <person name="Kuo A."/>
            <person name="Nagy L.G."/>
            <person name="Floudas D."/>
            <person name="Copeland A."/>
            <person name="Barry K.W."/>
            <person name="Cichocki N."/>
            <person name="Veneault-Fourrey C."/>
            <person name="LaButti K."/>
            <person name="Lindquist E.A."/>
            <person name="Lipzen A."/>
            <person name="Lundell T."/>
            <person name="Morin E."/>
            <person name="Murat C."/>
            <person name="Riley R."/>
            <person name="Ohm R."/>
            <person name="Sun H."/>
            <person name="Tunlid A."/>
            <person name="Henrissat B."/>
            <person name="Grigoriev I.V."/>
            <person name="Hibbett D.S."/>
            <person name="Martin F."/>
        </authorList>
    </citation>
    <scope>NUCLEOTIDE SEQUENCE [LARGE SCALE GENOMIC DNA]</scope>
    <source>
        <strain evidence="3">MUT 4182</strain>
    </source>
</reference>
<dbReference type="Proteomes" id="UP000054248">
    <property type="component" value="Unassembled WGS sequence"/>
</dbReference>
<evidence type="ECO:0000256" key="1">
    <source>
        <dbReference type="SAM" id="MobiDB-lite"/>
    </source>
</evidence>
<dbReference type="EMBL" id="KN822946">
    <property type="protein sequence ID" value="KIO33870.1"/>
    <property type="molecule type" value="Genomic_DNA"/>
</dbReference>
<accession>A0A0C3QM00</accession>